<feature type="region of interest" description="Disordered" evidence="1">
    <location>
        <begin position="1"/>
        <end position="21"/>
    </location>
</feature>
<dbReference type="SUPFAM" id="SSF68906">
    <property type="entry name" value="SAP domain"/>
    <property type="match status" value="1"/>
</dbReference>
<evidence type="ECO:0000259" key="3">
    <source>
        <dbReference type="PROSITE" id="PS50800"/>
    </source>
</evidence>
<evidence type="ECO:0000313" key="4">
    <source>
        <dbReference type="EMBL" id="KAL0355108.1"/>
    </source>
</evidence>
<dbReference type="PROSITE" id="PS50800">
    <property type="entry name" value="SAP"/>
    <property type="match status" value="1"/>
</dbReference>
<organism evidence="4">
    <name type="scientific">Sesamum radiatum</name>
    <name type="common">Black benniseed</name>
    <dbReference type="NCBI Taxonomy" id="300843"/>
    <lineage>
        <taxon>Eukaryota</taxon>
        <taxon>Viridiplantae</taxon>
        <taxon>Streptophyta</taxon>
        <taxon>Embryophyta</taxon>
        <taxon>Tracheophyta</taxon>
        <taxon>Spermatophyta</taxon>
        <taxon>Magnoliopsida</taxon>
        <taxon>eudicotyledons</taxon>
        <taxon>Gunneridae</taxon>
        <taxon>Pentapetalae</taxon>
        <taxon>asterids</taxon>
        <taxon>lamiids</taxon>
        <taxon>Lamiales</taxon>
        <taxon>Pedaliaceae</taxon>
        <taxon>Sesamum</taxon>
    </lineage>
</organism>
<reference evidence="4" key="1">
    <citation type="submission" date="2020-06" db="EMBL/GenBank/DDBJ databases">
        <authorList>
            <person name="Li T."/>
            <person name="Hu X."/>
            <person name="Zhang T."/>
            <person name="Song X."/>
            <person name="Zhang H."/>
            <person name="Dai N."/>
            <person name="Sheng W."/>
            <person name="Hou X."/>
            <person name="Wei L."/>
        </authorList>
    </citation>
    <scope>NUCLEOTIDE SEQUENCE</scope>
    <source>
        <strain evidence="4">G02</strain>
        <tissue evidence="4">Leaf</tissue>
    </source>
</reference>
<feature type="transmembrane region" description="Helical" evidence="2">
    <location>
        <begin position="76"/>
        <end position="96"/>
    </location>
</feature>
<dbReference type="PANTHER" id="PTHR31879">
    <property type="entry name" value="DET1- AND DDB1-ASSOCIATED PROTEIN 1"/>
    <property type="match status" value="1"/>
</dbReference>
<dbReference type="InterPro" id="IPR036361">
    <property type="entry name" value="SAP_dom_sf"/>
</dbReference>
<sequence length="229" mass="24572">MEGGSTASPPFDASNPTAGSSGGASKFLANLPSRGLLSSTILSSNPGGMRVYICDHDTSPPGDMHSRNFINCIPALLYYCIELFCLVMNLFLGAVYNGRSQLDSVVSEDQLIRTNQTNILIRSLMLKNLKGDTKDGKGTSSNQGSRKRAAEKALDKAAGKKAMSSTQLGASQEAASRVLDKDLQSLTVERLRALLKERGLSVKGKKASTHHLLICWINLSENGIDQDLL</sequence>
<comment type="caution">
    <text evidence="4">The sequence shown here is derived from an EMBL/GenBank/DDBJ whole genome shotgun (WGS) entry which is preliminary data.</text>
</comment>
<name>A0AAW2PHC4_SESRA</name>
<feature type="domain" description="SAP" evidence="3">
    <location>
        <begin position="183"/>
        <end position="217"/>
    </location>
</feature>
<dbReference type="Gene3D" id="1.10.720.30">
    <property type="entry name" value="SAP domain"/>
    <property type="match status" value="1"/>
</dbReference>
<dbReference type="EMBL" id="JACGWJ010000017">
    <property type="protein sequence ID" value="KAL0355108.1"/>
    <property type="molecule type" value="Genomic_DNA"/>
</dbReference>
<keyword evidence="2" id="KW-0472">Membrane</keyword>
<dbReference type="GO" id="GO:0032436">
    <property type="term" value="P:positive regulation of proteasomal ubiquitin-dependent protein catabolic process"/>
    <property type="evidence" value="ECO:0007669"/>
    <property type="project" value="TreeGrafter"/>
</dbReference>
<protein>
    <recommendedName>
        <fullName evidence="3">SAP domain-containing protein</fullName>
    </recommendedName>
</protein>
<dbReference type="Pfam" id="PF02037">
    <property type="entry name" value="SAP"/>
    <property type="match status" value="1"/>
</dbReference>
<dbReference type="GO" id="GO:0080008">
    <property type="term" value="C:Cul4-RING E3 ubiquitin ligase complex"/>
    <property type="evidence" value="ECO:0007669"/>
    <property type="project" value="TreeGrafter"/>
</dbReference>
<dbReference type="InterPro" id="IPR003034">
    <property type="entry name" value="SAP_dom"/>
</dbReference>
<feature type="compositionally biased region" description="Basic and acidic residues" evidence="1">
    <location>
        <begin position="148"/>
        <end position="158"/>
    </location>
</feature>
<keyword evidence="2" id="KW-1133">Transmembrane helix</keyword>
<dbReference type="AlphaFoldDB" id="A0AAW2PHC4"/>
<feature type="compositionally biased region" description="Polar residues" evidence="1">
    <location>
        <begin position="1"/>
        <end position="19"/>
    </location>
</feature>
<dbReference type="PANTHER" id="PTHR31879:SF2">
    <property type="entry name" value="DET1- AND DDB1-ASSOCIATED PROTEIN 1"/>
    <property type="match status" value="1"/>
</dbReference>
<accession>A0AAW2PHC4</accession>
<gene>
    <name evidence="4" type="ORF">Sradi_3957700</name>
</gene>
<evidence type="ECO:0000256" key="1">
    <source>
        <dbReference type="SAM" id="MobiDB-lite"/>
    </source>
</evidence>
<dbReference type="InterPro" id="IPR033575">
    <property type="entry name" value="DDA1-like"/>
</dbReference>
<reference evidence="4" key="2">
    <citation type="journal article" date="2024" name="Plant">
        <title>Genomic evolution and insights into agronomic trait innovations of Sesamum species.</title>
        <authorList>
            <person name="Miao H."/>
            <person name="Wang L."/>
            <person name="Qu L."/>
            <person name="Liu H."/>
            <person name="Sun Y."/>
            <person name="Le M."/>
            <person name="Wang Q."/>
            <person name="Wei S."/>
            <person name="Zheng Y."/>
            <person name="Lin W."/>
            <person name="Duan Y."/>
            <person name="Cao H."/>
            <person name="Xiong S."/>
            <person name="Wang X."/>
            <person name="Wei L."/>
            <person name="Li C."/>
            <person name="Ma Q."/>
            <person name="Ju M."/>
            <person name="Zhao R."/>
            <person name="Li G."/>
            <person name="Mu C."/>
            <person name="Tian Q."/>
            <person name="Mei H."/>
            <person name="Zhang T."/>
            <person name="Gao T."/>
            <person name="Zhang H."/>
        </authorList>
    </citation>
    <scope>NUCLEOTIDE SEQUENCE</scope>
    <source>
        <strain evidence="4">G02</strain>
    </source>
</reference>
<proteinExistence type="predicted"/>
<evidence type="ECO:0000256" key="2">
    <source>
        <dbReference type="SAM" id="Phobius"/>
    </source>
</evidence>
<dbReference type="SMART" id="SM00513">
    <property type="entry name" value="SAP"/>
    <property type="match status" value="1"/>
</dbReference>
<feature type="region of interest" description="Disordered" evidence="1">
    <location>
        <begin position="132"/>
        <end position="169"/>
    </location>
</feature>
<keyword evidence="2" id="KW-0812">Transmembrane</keyword>